<dbReference type="EC" id="5.2.1.8" evidence="3 6"/>
<dbReference type="PANTHER" id="PTHR43811">
    <property type="entry name" value="FKBP-TYPE PEPTIDYL-PROLYL CIS-TRANS ISOMERASE FKPA"/>
    <property type="match status" value="1"/>
</dbReference>
<dbReference type="Proteomes" id="UP000824134">
    <property type="component" value="Unassembled WGS sequence"/>
</dbReference>
<comment type="caution">
    <text evidence="9">The sequence shown here is derived from an EMBL/GenBank/DDBJ whole genome shotgun (WGS) entry which is preliminary data.</text>
</comment>
<keyword evidence="5 6" id="KW-0413">Isomerase</keyword>
<dbReference type="PROSITE" id="PS50059">
    <property type="entry name" value="FKBP_PPIASE"/>
    <property type="match status" value="1"/>
</dbReference>
<reference evidence="9" key="1">
    <citation type="journal article" date="2021" name="PeerJ">
        <title>Extensive microbial diversity within the chicken gut microbiome revealed by metagenomics and culture.</title>
        <authorList>
            <person name="Gilroy R."/>
            <person name="Ravi A."/>
            <person name="Getino M."/>
            <person name="Pursley I."/>
            <person name="Horton D.L."/>
            <person name="Alikhan N.F."/>
            <person name="Baker D."/>
            <person name="Gharbi K."/>
            <person name="Hall N."/>
            <person name="Watson M."/>
            <person name="Adriaenssens E.M."/>
            <person name="Foster-Nyarko E."/>
            <person name="Jarju S."/>
            <person name="Secka A."/>
            <person name="Antonio M."/>
            <person name="Oren A."/>
            <person name="Chaudhuri R.R."/>
            <person name="La Ragione R."/>
            <person name="Hildebrand F."/>
            <person name="Pallen M.J."/>
        </authorList>
    </citation>
    <scope>NUCLEOTIDE SEQUENCE</scope>
    <source>
        <strain evidence="9">ChiHjej12B11-9195</strain>
    </source>
</reference>
<name>A0A9D2CQJ6_9MICC</name>
<organism evidence="9 10">
    <name type="scientific">Candidatus Rothia avicola</name>
    <dbReference type="NCBI Taxonomy" id="2840478"/>
    <lineage>
        <taxon>Bacteria</taxon>
        <taxon>Bacillati</taxon>
        <taxon>Actinomycetota</taxon>
        <taxon>Actinomycetes</taxon>
        <taxon>Micrococcales</taxon>
        <taxon>Micrococcaceae</taxon>
        <taxon>Rothia</taxon>
    </lineage>
</organism>
<evidence type="ECO:0000256" key="2">
    <source>
        <dbReference type="ARBA" id="ARBA00006577"/>
    </source>
</evidence>
<sequence>MYAVKKSVLLKSATSRKVKPVKKKSALFASSGAVLALVLSACGGSGSGSSLSDVDYSMNGATAEPSVSFATPFAANGTEAYKIEDGDGATIEDGDSLLVDATVFSGTDGTSLGTTYTDAPMIIPVGEDLKKAAPELYDILIGSKVGMSFSYSTNIDTTSTSTTEATPTVSAGTATNVEVYTVSGKLLKSAEGAENEKKSSALESFSLADDGTATLTLSADRGDAPTELYTEDLITGTGATVSESDIIYVNYVGVTWSDGTQFDGNFGATPTALSLNGVIEGWKQGLAGKTVGSRVLLIIPSELAYGEDAATSGAPEGALVFVVDILGSSPTRTAAASASASADASATATADASASATETASESASAEATASASE</sequence>
<dbReference type="AlphaFoldDB" id="A0A9D2CQJ6"/>
<evidence type="ECO:0000256" key="3">
    <source>
        <dbReference type="ARBA" id="ARBA00013194"/>
    </source>
</evidence>
<dbReference type="GO" id="GO:0003755">
    <property type="term" value="F:peptidyl-prolyl cis-trans isomerase activity"/>
    <property type="evidence" value="ECO:0007669"/>
    <property type="project" value="UniProtKB-KW"/>
</dbReference>
<reference evidence="9" key="2">
    <citation type="submission" date="2021-04" db="EMBL/GenBank/DDBJ databases">
        <authorList>
            <person name="Gilroy R."/>
        </authorList>
    </citation>
    <scope>NUCLEOTIDE SEQUENCE</scope>
    <source>
        <strain evidence="9">ChiHjej12B11-9195</strain>
    </source>
</reference>
<protein>
    <recommendedName>
        <fullName evidence="3 6">peptidylprolyl isomerase</fullName>
        <ecNumber evidence="3 6">5.2.1.8</ecNumber>
    </recommendedName>
</protein>
<dbReference type="SUPFAM" id="SSF54534">
    <property type="entry name" value="FKBP-like"/>
    <property type="match status" value="1"/>
</dbReference>
<gene>
    <name evidence="9" type="ORF">H9821_03015</name>
</gene>
<feature type="region of interest" description="Disordered" evidence="7">
    <location>
        <begin position="337"/>
        <end position="374"/>
    </location>
</feature>
<feature type="domain" description="PPIase FKBP-type" evidence="8">
    <location>
        <begin position="244"/>
        <end position="329"/>
    </location>
</feature>
<evidence type="ECO:0000256" key="1">
    <source>
        <dbReference type="ARBA" id="ARBA00000971"/>
    </source>
</evidence>
<comment type="catalytic activity">
    <reaction evidence="1 6">
        <text>[protein]-peptidylproline (omega=180) = [protein]-peptidylproline (omega=0)</text>
        <dbReference type="Rhea" id="RHEA:16237"/>
        <dbReference type="Rhea" id="RHEA-COMP:10747"/>
        <dbReference type="Rhea" id="RHEA-COMP:10748"/>
        <dbReference type="ChEBI" id="CHEBI:83833"/>
        <dbReference type="ChEBI" id="CHEBI:83834"/>
        <dbReference type="EC" id="5.2.1.8"/>
    </reaction>
</comment>
<evidence type="ECO:0000259" key="8">
    <source>
        <dbReference type="PROSITE" id="PS50059"/>
    </source>
</evidence>
<dbReference type="Gene3D" id="3.10.50.40">
    <property type="match status" value="1"/>
</dbReference>
<comment type="similarity">
    <text evidence="2">Belongs to the FKBP-type PPIase family.</text>
</comment>
<dbReference type="PANTHER" id="PTHR43811:SF19">
    <property type="entry name" value="39 KDA FK506-BINDING NUCLEAR PROTEIN"/>
    <property type="match status" value="1"/>
</dbReference>
<accession>A0A9D2CQJ6</accession>
<evidence type="ECO:0000256" key="5">
    <source>
        <dbReference type="ARBA" id="ARBA00023235"/>
    </source>
</evidence>
<evidence type="ECO:0000256" key="7">
    <source>
        <dbReference type="SAM" id="MobiDB-lite"/>
    </source>
</evidence>
<dbReference type="InterPro" id="IPR046357">
    <property type="entry name" value="PPIase_dom_sf"/>
</dbReference>
<dbReference type="EMBL" id="DXCN01000028">
    <property type="protein sequence ID" value="HIY94621.1"/>
    <property type="molecule type" value="Genomic_DNA"/>
</dbReference>
<evidence type="ECO:0000256" key="6">
    <source>
        <dbReference type="PROSITE-ProRule" id="PRU00277"/>
    </source>
</evidence>
<keyword evidence="4 6" id="KW-0697">Rotamase</keyword>
<proteinExistence type="inferred from homology"/>
<evidence type="ECO:0000256" key="4">
    <source>
        <dbReference type="ARBA" id="ARBA00023110"/>
    </source>
</evidence>
<evidence type="ECO:0000313" key="10">
    <source>
        <dbReference type="Proteomes" id="UP000824134"/>
    </source>
</evidence>
<dbReference type="Pfam" id="PF00254">
    <property type="entry name" value="FKBP_C"/>
    <property type="match status" value="1"/>
</dbReference>
<dbReference type="InterPro" id="IPR001179">
    <property type="entry name" value="PPIase_FKBP_dom"/>
</dbReference>
<evidence type="ECO:0000313" key="9">
    <source>
        <dbReference type="EMBL" id="HIY94621.1"/>
    </source>
</evidence>